<evidence type="ECO:0000256" key="1">
    <source>
        <dbReference type="SAM" id="MobiDB-lite"/>
    </source>
</evidence>
<dbReference type="EMBL" id="CAXAMN010027217">
    <property type="protein sequence ID" value="CAK9109390.1"/>
    <property type="molecule type" value="Genomic_DNA"/>
</dbReference>
<feature type="region of interest" description="Disordered" evidence="1">
    <location>
        <begin position="136"/>
        <end position="174"/>
    </location>
</feature>
<gene>
    <name evidence="2" type="ORF">CCMP2556_LOCUS50929</name>
</gene>
<sequence>MAYQRGWNRLQSSPHWKPLEKFKNDPMRLELGFGTDVNSTGREDIRQICKHMGLNFRCVGDGTQKRIMALKLDIIRERKRAEELALDAPRAVAGFYRGALNALPETEKYRINALFVQFYGGDRAWSLGEAYAPEALQAEEEERREKRRKTGEEPESSDEDVEEMLGRFETVRQA</sequence>
<protein>
    <submittedName>
        <fullName evidence="2">Uncharacterized protein</fullName>
    </submittedName>
</protein>
<reference evidence="2 3" key="1">
    <citation type="submission" date="2024-02" db="EMBL/GenBank/DDBJ databases">
        <authorList>
            <person name="Chen Y."/>
            <person name="Shah S."/>
            <person name="Dougan E. K."/>
            <person name="Thang M."/>
            <person name="Chan C."/>
        </authorList>
    </citation>
    <scope>NUCLEOTIDE SEQUENCE [LARGE SCALE GENOMIC DNA]</scope>
</reference>
<evidence type="ECO:0000313" key="2">
    <source>
        <dbReference type="EMBL" id="CAK9109390.1"/>
    </source>
</evidence>
<feature type="compositionally biased region" description="Acidic residues" evidence="1">
    <location>
        <begin position="153"/>
        <end position="163"/>
    </location>
</feature>
<name>A0ABP0SAK2_9DINO</name>
<accession>A0ABP0SAK2</accession>
<evidence type="ECO:0000313" key="3">
    <source>
        <dbReference type="Proteomes" id="UP001642484"/>
    </source>
</evidence>
<dbReference type="Proteomes" id="UP001642484">
    <property type="component" value="Unassembled WGS sequence"/>
</dbReference>
<proteinExistence type="predicted"/>
<comment type="caution">
    <text evidence="2">The sequence shown here is derived from an EMBL/GenBank/DDBJ whole genome shotgun (WGS) entry which is preliminary data.</text>
</comment>
<organism evidence="2 3">
    <name type="scientific">Durusdinium trenchii</name>
    <dbReference type="NCBI Taxonomy" id="1381693"/>
    <lineage>
        <taxon>Eukaryota</taxon>
        <taxon>Sar</taxon>
        <taxon>Alveolata</taxon>
        <taxon>Dinophyceae</taxon>
        <taxon>Suessiales</taxon>
        <taxon>Symbiodiniaceae</taxon>
        <taxon>Durusdinium</taxon>
    </lineage>
</organism>
<keyword evidence="3" id="KW-1185">Reference proteome</keyword>
<feature type="compositionally biased region" description="Basic and acidic residues" evidence="1">
    <location>
        <begin position="164"/>
        <end position="174"/>
    </location>
</feature>